<dbReference type="InterPro" id="IPR008995">
    <property type="entry name" value="Mo/tungstate-bd_C_term_dom"/>
</dbReference>
<dbReference type="Pfam" id="PF03459">
    <property type="entry name" value="TOBE"/>
    <property type="match status" value="1"/>
</dbReference>
<dbReference type="KEGG" id="dpg:DESPIGER_1759"/>
<dbReference type="GO" id="GO:0006310">
    <property type="term" value="P:DNA recombination"/>
    <property type="evidence" value="ECO:0007669"/>
    <property type="project" value="UniProtKB-KW"/>
</dbReference>
<dbReference type="Gene3D" id="2.40.50.100">
    <property type="match status" value="1"/>
</dbReference>
<protein>
    <submittedName>
        <fullName evidence="3">Molybdenum-pterin binding domain protein/site-specific recombinase, phage integrase family</fullName>
    </submittedName>
</protein>
<dbReference type="EMBL" id="LT630450">
    <property type="protein sequence ID" value="SFV73591.1"/>
    <property type="molecule type" value="Genomic_DNA"/>
</dbReference>
<name>A0A1K1LFU6_9BACT</name>
<evidence type="ECO:0000313" key="4">
    <source>
        <dbReference type="Proteomes" id="UP000186323"/>
    </source>
</evidence>
<keyword evidence="1" id="KW-0233">DNA recombination</keyword>
<dbReference type="RefSeq" id="WP_072335540.1">
    <property type="nucleotide sequence ID" value="NZ_CBCTAE010000019.1"/>
</dbReference>
<organism evidence="3 4">
    <name type="scientific">Desulfovibrio piger</name>
    <dbReference type="NCBI Taxonomy" id="901"/>
    <lineage>
        <taxon>Bacteria</taxon>
        <taxon>Pseudomonadati</taxon>
        <taxon>Thermodesulfobacteriota</taxon>
        <taxon>Desulfovibrionia</taxon>
        <taxon>Desulfovibrionales</taxon>
        <taxon>Desulfovibrionaceae</taxon>
        <taxon>Desulfovibrio</taxon>
    </lineage>
</organism>
<dbReference type="PROSITE" id="PS51898">
    <property type="entry name" value="TYR_RECOMBINASE"/>
    <property type="match status" value="1"/>
</dbReference>
<accession>A0A1K1LFU6</accession>
<dbReference type="SUPFAM" id="SSF50331">
    <property type="entry name" value="MOP-like"/>
    <property type="match status" value="1"/>
</dbReference>
<evidence type="ECO:0000313" key="3">
    <source>
        <dbReference type="EMBL" id="SFV73591.1"/>
    </source>
</evidence>
<dbReference type="InterPro" id="IPR013762">
    <property type="entry name" value="Integrase-like_cat_sf"/>
</dbReference>
<dbReference type="Proteomes" id="UP000186323">
    <property type="component" value="Chromosome I"/>
</dbReference>
<dbReference type="InterPro" id="IPR011010">
    <property type="entry name" value="DNA_brk_join_enz"/>
</dbReference>
<evidence type="ECO:0000259" key="2">
    <source>
        <dbReference type="PROSITE" id="PS51898"/>
    </source>
</evidence>
<gene>
    <name evidence="3" type="ORF">DESPIGER_1759</name>
</gene>
<sequence length="328" mass="36404">MSHLTREKLEALSRCWEQWEAEAATPQRKVARARLHLLFLLLRYGGLRLGEALELDARKDVDTVTGMVHVPGPNSRDVLLPLSAMRHVRRILSLPEAESMGRDFLRFDQGFIRKSFYAVARPLGLDRAMVGPRAIRYARGLELLDLHVPVNLVQKFLGQQKPSQIAAFLNFSDGAARRMVQSKTLGPSSGTDPLCNSFLGIVEDISVGMRMAAVSVRTFGDMRLGVQCSTRQFVHMEIHANQVVTVLVDPEQIVLSRGRATLSMGNCLPCTVQSIHQDQVESFVSLELGDGSRLCATVETPGLLRVGIYEGQKVYAHFPSRAARLCLD</sequence>
<dbReference type="InterPro" id="IPR005116">
    <property type="entry name" value="Transp-assoc_OB_typ1"/>
</dbReference>
<proteinExistence type="predicted"/>
<dbReference type="SUPFAM" id="SSF56349">
    <property type="entry name" value="DNA breaking-rejoining enzymes"/>
    <property type="match status" value="1"/>
</dbReference>
<dbReference type="AlphaFoldDB" id="A0A1K1LFU6"/>
<dbReference type="OrthoDB" id="9814406at2"/>
<dbReference type="GO" id="GO:0015074">
    <property type="term" value="P:DNA integration"/>
    <property type="evidence" value="ECO:0007669"/>
    <property type="project" value="InterPro"/>
</dbReference>
<keyword evidence="4" id="KW-1185">Reference proteome</keyword>
<reference evidence="4" key="1">
    <citation type="submission" date="2016-10" db="EMBL/GenBank/DDBJ databases">
        <authorList>
            <person name="Wegmann U."/>
        </authorList>
    </citation>
    <scope>NUCLEOTIDE SEQUENCE [LARGE SCALE GENOMIC DNA]</scope>
</reference>
<dbReference type="Gene3D" id="1.10.443.10">
    <property type="entry name" value="Intergrase catalytic core"/>
    <property type="match status" value="1"/>
</dbReference>
<feature type="domain" description="Tyr recombinase" evidence="2">
    <location>
        <begin position="7"/>
        <end position="181"/>
    </location>
</feature>
<dbReference type="InterPro" id="IPR002104">
    <property type="entry name" value="Integrase_catalytic"/>
</dbReference>
<dbReference type="GO" id="GO:0003677">
    <property type="term" value="F:DNA binding"/>
    <property type="evidence" value="ECO:0007669"/>
    <property type="project" value="InterPro"/>
</dbReference>
<evidence type="ECO:0000256" key="1">
    <source>
        <dbReference type="ARBA" id="ARBA00023172"/>
    </source>
</evidence>